<dbReference type="EMBL" id="FXAZ01000004">
    <property type="protein sequence ID" value="SMG52211.1"/>
    <property type="molecule type" value="Genomic_DNA"/>
</dbReference>
<sequence>MSHKYTLTELVNKYGNKVQKQALKKDGTIPTRSFNSIIKSAREEWEYVDVTGRGTKRIITCDGKRIVKAKREDRRSNNGQGQLAGEFDLCSLVIDYLIKKNNKINPMSATKWLLELGIVDTKLSNAMYSSRGHHIESLQKQFSDAIEDYDKDDKDFEMLEEFIQTYLKHTKYSLVSVFNKLSKVKAIIHIKEIWGCDTHGVHRKLNKSEIKEVADLRRRLLIIHNLKGSDLFKANMRGVKEFKRAFNSNLLAQFGLHYYYDAHDCVLQDSDAGLHATLDKLRDRGELEFALGLTEANAIIMTQMFKNEHSKRSLELAEKRQKNTSNRSDTDRIRRLKLMHHYAPMWEVLLEYFRCTSYLGKQYNDADTLPVLELKFNDRTKAKRSPRQKKIENMQCQRKY</sequence>
<evidence type="ECO:0000313" key="3">
    <source>
        <dbReference type="Proteomes" id="UP000193834"/>
    </source>
</evidence>
<protein>
    <submittedName>
        <fullName evidence="2">Uncharacterized protein</fullName>
    </submittedName>
</protein>
<proteinExistence type="predicted"/>
<gene>
    <name evidence="2" type="ORF">SAMN06295960_3366</name>
</gene>
<dbReference type="Proteomes" id="UP000193834">
    <property type="component" value="Unassembled WGS sequence"/>
</dbReference>
<accession>A0A1X7LEF1</accession>
<keyword evidence="3" id="KW-1185">Reference proteome</keyword>
<feature type="region of interest" description="Disordered" evidence="1">
    <location>
        <begin position="380"/>
        <end position="400"/>
    </location>
</feature>
<dbReference type="RefSeq" id="WP_176228955.1">
    <property type="nucleotide sequence ID" value="NZ_FXAZ01000004.1"/>
</dbReference>
<name>A0A1X7LEF1_9BACL</name>
<evidence type="ECO:0000313" key="2">
    <source>
        <dbReference type="EMBL" id="SMG52211.1"/>
    </source>
</evidence>
<dbReference type="AlphaFoldDB" id="A0A1X7LEF1"/>
<evidence type="ECO:0000256" key="1">
    <source>
        <dbReference type="SAM" id="MobiDB-lite"/>
    </source>
</evidence>
<reference evidence="2 3" key="1">
    <citation type="submission" date="2017-04" db="EMBL/GenBank/DDBJ databases">
        <authorList>
            <person name="Afonso C.L."/>
            <person name="Miller P.J."/>
            <person name="Scott M.A."/>
            <person name="Spackman E."/>
            <person name="Goraichik I."/>
            <person name="Dimitrov K.M."/>
            <person name="Suarez D.L."/>
            <person name="Swayne D.E."/>
        </authorList>
    </citation>
    <scope>NUCLEOTIDE SEQUENCE [LARGE SCALE GENOMIC DNA]</scope>
    <source>
        <strain evidence="2 3">11</strain>
    </source>
</reference>
<organism evidence="2 3">
    <name type="scientific">Paenibacillus aquistagni</name>
    <dbReference type="NCBI Taxonomy" id="1852522"/>
    <lineage>
        <taxon>Bacteria</taxon>
        <taxon>Bacillati</taxon>
        <taxon>Bacillota</taxon>
        <taxon>Bacilli</taxon>
        <taxon>Bacillales</taxon>
        <taxon>Paenibacillaceae</taxon>
        <taxon>Paenibacillus</taxon>
    </lineage>
</organism>